<accession>A0ABX0JQR5</accession>
<protein>
    <recommendedName>
        <fullName evidence="3">Lipoprotein</fullName>
    </recommendedName>
</protein>
<dbReference type="Proteomes" id="UP000635278">
    <property type="component" value="Unassembled WGS sequence"/>
</dbReference>
<evidence type="ECO:0008006" key="3">
    <source>
        <dbReference type="Google" id="ProtNLM"/>
    </source>
</evidence>
<sequence length="122" mass="13878">MKHLIVLVAVCLCGCAQSAEEKRQVESERYFATEDLKNCAIDNVSKIDDRTSDASTIAMALASRCHNEYRNSVMSFSNGMNYRQKQMLVWTAEQTSRKIDTFLPWVLKYRTSLKSPAPNASY</sequence>
<evidence type="ECO:0000313" key="1">
    <source>
        <dbReference type="EMBL" id="NHN85808.1"/>
    </source>
</evidence>
<evidence type="ECO:0000313" key="2">
    <source>
        <dbReference type="Proteomes" id="UP000635278"/>
    </source>
</evidence>
<proteinExistence type="predicted"/>
<keyword evidence="2" id="KW-1185">Reference proteome</keyword>
<dbReference type="EMBL" id="WOTB01000020">
    <property type="protein sequence ID" value="NHN85808.1"/>
    <property type="molecule type" value="Genomic_DNA"/>
</dbReference>
<comment type="caution">
    <text evidence="1">The sequence shown here is derived from an EMBL/GenBank/DDBJ whole genome shotgun (WGS) entry which is preliminary data.</text>
</comment>
<dbReference type="RefSeq" id="WP_173584199.1">
    <property type="nucleotide sequence ID" value="NZ_WOTB01000020.1"/>
</dbReference>
<organism evidence="1 2">
    <name type="scientific">Acetobacter musti</name>
    <dbReference type="NCBI Taxonomy" id="864732"/>
    <lineage>
        <taxon>Bacteria</taxon>
        <taxon>Pseudomonadati</taxon>
        <taxon>Pseudomonadota</taxon>
        <taxon>Alphaproteobacteria</taxon>
        <taxon>Acetobacterales</taxon>
        <taxon>Acetobacteraceae</taxon>
        <taxon>Acetobacter</taxon>
    </lineage>
</organism>
<name>A0ABX0JQR5_9PROT</name>
<gene>
    <name evidence="1" type="ORF">GOB93_14320</name>
</gene>
<reference evidence="1 2" key="1">
    <citation type="journal article" date="2020" name="Int. J. Syst. Evol. Microbiol.">
        <title>Novel acetic acid bacteria from cider fermentations: Acetobacter conturbans sp. nov. and Acetobacter fallax sp. nov.</title>
        <authorList>
            <person name="Sombolestani A.S."/>
            <person name="Cleenwerck I."/>
            <person name="Cnockaert M."/>
            <person name="Borremans W."/>
            <person name="Wieme A.D."/>
            <person name="De Vuyst L."/>
            <person name="Vandamme P."/>
        </authorList>
    </citation>
    <scope>NUCLEOTIDE SEQUENCE [LARGE SCALE GENOMIC DNA]</scope>
    <source>
        <strain evidence="1 2">LMG 30640</strain>
    </source>
</reference>